<dbReference type="AlphaFoldDB" id="A0A2M7VGF4"/>
<gene>
    <name evidence="1" type="ORF">COX77_00450</name>
</gene>
<sequence>MIVSVYLPQLFSDSPMVSEMVSENVKEYKIILMSTIKKIIDNRLSLKKEIKTTFFFYYYTECHPEICVFLKIEGAHCCDDASSMAKEICNEVQDLHNTLAVASHLKFIECHVTIGGVQVIDASVSK</sequence>
<organism evidence="1 2">
    <name type="scientific">Candidatus Komeilibacteria bacterium CG_4_10_14_0_2_um_filter_37_10</name>
    <dbReference type="NCBI Taxonomy" id="1974470"/>
    <lineage>
        <taxon>Bacteria</taxon>
        <taxon>Candidatus Komeiliibacteriota</taxon>
    </lineage>
</organism>
<name>A0A2M7VGF4_9BACT</name>
<protein>
    <submittedName>
        <fullName evidence="1">Uncharacterized protein</fullName>
    </submittedName>
</protein>
<evidence type="ECO:0000313" key="1">
    <source>
        <dbReference type="EMBL" id="PIZ99780.1"/>
    </source>
</evidence>
<evidence type="ECO:0000313" key="2">
    <source>
        <dbReference type="Proteomes" id="UP000230405"/>
    </source>
</evidence>
<reference evidence="2" key="1">
    <citation type="submission" date="2017-09" db="EMBL/GenBank/DDBJ databases">
        <title>Depth-based differentiation of microbial function through sediment-hosted aquifers and enrichment of novel symbionts in the deep terrestrial subsurface.</title>
        <authorList>
            <person name="Probst A.J."/>
            <person name="Ladd B."/>
            <person name="Jarett J.K."/>
            <person name="Geller-Mcgrath D.E."/>
            <person name="Sieber C.M.K."/>
            <person name="Emerson J.B."/>
            <person name="Anantharaman K."/>
            <person name="Thomas B.C."/>
            <person name="Malmstrom R."/>
            <person name="Stieglmeier M."/>
            <person name="Klingl A."/>
            <person name="Woyke T."/>
            <person name="Ryan C.M."/>
            <person name="Banfield J.F."/>
        </authorList>
    </citation>
    <scope>NUCLEOTIDE SEQUENCE [LARGE SCALE GENOMIC DNA]</scope>
</reference>
<dbReference type="EMBL" id="PFPO01000011">
    <property type="protein sequence ID" value="PIZ99780.1"/>
    <property type="molecule type" value="Genomic_DNA"/>
</dbReference>
<comment type="caution">
    <text evidence="1">The sequence shown here is derived from an EMBL/GenBank/DDBJ whole genome shotgun (WGS) entry which is preliminary data.</text>
</comment>
<proteinExistence type="predicted"/>
<accession>A0A2M7VGF4</accession>
<dbReference type="Proteomes" id="UP000230405">
    <property type="component" value="Unassembled WGS sequence"/>
</dbReference>